<evidence type="ECO:0000313" key="3">
    <source>
        <dbReference type="Proteomes" id="UP001271007"/>
    </source>
</evidence>
<feature type="compositionally biased region" description="Basic and acidic residues" evidence="1">
    <location>
        <begin position="39"/>
        <end position="51"/>
    </location>
</feature>
<gene>
    <name evidence="2" type="ORF">LTR09_010878</name>
</gene>
<feature type="compositionally biased region" description="Polar residues" evidence="1">
    <location>
        <begin position="213"/>
        <end position="222"/>
    </location>
</feature>
<feature type="compositionally biased region" description="Low complexity" evidence="1">
    <location>
        <begin position="263"/>
        <end position="286"/>
    </location>
</feature>
<feature type="compositionally biased region" description="Basic and acidic residues" evidence="1">
    <location>
        <begin position="23"/>
        <end position="32"/>
    </location>
</feature>
<keyword evidence="3" id="KW-1185">Reference proteome</keyword>
<dbReference type="AlphaFoldDB" id="A0AAJ0D6W7"/>
<feature type="region of interest" description="Disordered" evidence="1">
    <location>
        <begin position="1"/>
        <end position="329"/>
    </location>
</feature>
<sequence length="329" mass="34326">MDRLKGAANKRGIHRPSNMNLPIHRESWKSDIKGAASGKKKDPNEYARSHESAPLTTLRDPDSFGAPPRHTSVHGSDPTTPSSPARPQPSGGLGSVVPGPSMRPQQQQQEEVPKQPSGPYRADTTGLSTASLPKPPVRRADAQAQAPPPPPRSSSAASPPPALPSRQPQQRTPAPFLPPRMNENPDEFTPPPPPTYTEATQPSQRDPAHLNTDAISRLSQAGVSVPGFGIGGNNNAASQSPTITGHTGQLSELQQRFARMNTGSQSPQPTSPISSGPTTAAAAAQKRPPPPPPPKRAGLGGSNDSRPSASSTGLAPPPLPLSSKPRAPP</sequence>
<organism evidence="2 3">
    <name type="scientific">Extremus antarcticus</name>
    <dbReference type="NCBI Taxonomy" id="702011"/>
    <lineage>
        <taxon>Eukaryota</taxon>
        <taxon>Fungi</taxon>
        <taxon>Dikarya</taxon>
        <taxon>Ascomycota</taxon>
        <taxon>Pezizomycotina</taxon>
        <taxon>Dothideomycetes</taxon>
        <taxon>Dothideomycetidae</taxon>
        <taxon>Mycosphaerellales</taxon>
        <taxon>Extremaceae</taxon>
        <taxon>Extremus</taxon>
    </lineage>
</organism>
<accession>A0AAJ0D6W7</accession>
<proteinExistence type="predicted"/>
<feature type="compositionally biased region" description="Low complexity" evidence="1">
    <location>
        <begin position="95"/>
        <end position="110"/>
    </location>
</feature>
<reference evidence="2" key="1">
    <citation type="submission" date="2023-04" db="EMBL/GenBank/DDBJ databases">
        <title>Black Yeasts Isolated from many extreme environments.</title>
        <authorList>
            <person name="Coleine C."/>
            <person name="Stajich J.E."/>
            <person name="Selbmann L."/>
        </authorList>
    </citation>
    <scope>NUCLEOTIDE SEQUENCE</scope>
    <source>
        <strain evidence="2">CCFEE 5312</strain>
    </source>
</reference>
<name>A0AAJ0D6W7_9PEZI</name>
<comment type="caution">
    <text evidence="2">The sequence shown here is derived from an EMBL/GenBank/DDBJ whole genome shotgun (WGS) entry which is preliminary data.</text>
</comment>
<evidence type="ECO:0000256" key="1">
    <source>
        <dbReference type="SAM" id="MobiDB-lite"/>
    </source>
</evidence>
<dbReference type="EMBL" id="JAWDJX010000057">
    <property type="protein sequence ID" value="KAK3047763.1"/>
    <property type="molecule type" value="Genomic_DNA"/>
</dbReference>
<feature type="compositionally biased region" description="Polar residues" evidence="1">
    <location>
        <begin position="73"/>
        <end position="85"/>
    </location>
</feature>
<evidence type="ECO:0000313" key="2">
    <source>
        <dbReference type="EMBL" id="KAK3047763.1"/>
    </source>
</evidence>
<feature type="compositionally biased region" description="Pro residues" evidence="1">
    <location>
        <begin position="315"/>
        <end position="329"/>
    </location>
</feature>
<dbReference type="Proteomes" id="UP001271007">
    <property type="component" value="Unassembled WGS sequence"/>
</dbReference>
<feature type="compositionally biased region" description="Pro residues" evidence="1">
    <location>
        <begin position="146"/>
        <end position="163"/>
    </location>
</feature>
<protein>
    <submittedName>
        <fullName evidence="2">Uncharacterized protein</fullName>
    </submittedName>
</protein>
<feature type="compositionally biased region" description="Polar residues" evidence="1">
    <location>
        <begin position="233"/>
        <end position="254"/>
    </location>
</feature>